<dbReference type="SUPFAM" id="SSF161098">
    <property type="entry name" value="MetI-like"/>
    <property type="match status" value="1"/>
</dbReference>
<dbReference type="PANTHER" id="PTHR43386:SF1">
    <property type="entry name" value="D,D-DIPEPTIDE TRANSPORT SYSTEM PERMEASE PROTEIN DDPC-RELATED"/>
    <property type="match status" value="1"/>
</dbReference>
<evidence type="ECO:0000313" key="13">
    <source>
        <dbReference type="Proteomes" id="UP000537592"/>
    </source>
</evidence>
<evidence type="ECO:0000256" key="3">
    <source>
        <dbReference type="ARBA" id="ARBA00022475"/>
    </source>
</evidence>
<feature type="transmembrane region" description="Helical" evidence="9">
    <location>
        <begin position="154"/>
        <end position="187"/>
    </location>
</feature>
<evidence type="ECO:0000256" key="5">
    <source>
        <dbReference type="ARBA" id="ARBA00022856"/>
    </source>
</evidence>
<evidence type="ECO:0000256" key="9">
    <source>
        <dbReference type="RuleBase" id="RU363032"/>
    </source>
</evidence>
<feature type="domain" description="ABC transmembrane type-1" evidence="11">
    <location>
        <begin position="109"/>
        <end position="298"/>
    </location>
</feature>
<dbReference type="GO" id="GO:0055085">
    <property type="term" value="P:transmembrane transport"/>
    <property type="evidence" value="ECO:0007669"/>
    <property type="project" value="InterPro"/>
</dbReference>
<dbReference type="Pfam" id="PF00528">
    <property type="entry name" value="BPD_transp_1"/>
    <property type="match status" value="1"/>
</dbReference>
<dbReference type="PROSITE" id="PS50928">
    <property type="entry name" value="ABC_TM1"/>
    <property type="match status" value="1"/>
</dbReference>
<feature type="region of interest" description="Disordered" evidence="10">
    <location>
        <begin position="1"/>
        <end position="21"/>
    </location>
</feature>
<feature type="transmembrane region" description="Helical" evidence="9">
    <location>
        <begin position="44"/>
        <end position="66"/>
    </location>
</feature>
<dbReference type="EMBL" id="JACICC010000006">
    <property type="protein sequence ID" value="MBB3810508.1"/>
    <property type="molecule type" value="Genomic_DNA"/>
</dbReference>
<feature type="transmembrane region" description="Helical" evidence="9">
    <location>
        <begin position="222"/>
        <end position="243"/>
    </location>
</feature>
<keyword evidence="4 9" id="KW-0812">Transmembrane</keyword>
<evidence type="ECO:0000256" key="8">
    <source>
        <dbReference type="ARBA" id="ARBA00023136"/>
    </source>
</evidence>
<comment type="subcellular location">
    <subcellularLocation>
        <location evidence="1 9">Cell membrane</location>
        <topology evidence="1 9">Multi-pass membrane protein</topology>
    </subcellularLocation>
</comment>
<dbReference type="InterPro" id="IPR000515">
    <property type="entry name" value="MetI-like"/>
</dbReference>
<evidence type="ECO:0000256" key="10">
    <source>
        <dbReference type="SAM" id="MobiDB-lite"/>
    </source>
</evidence>
<keyword evidence="6" id="KW-0653">Protein transport</keyword>
<feature type="transmembrane region" description="Helical" evidence="9">
    <location>
        <begin position="277"/>
        <end position="301"/>
    </location>
</feature>
<dbReference type="Gene3D" id="1.10.3720.10">
    <property type="entry name" value="MetI-like"/>
    <property type="match status" value="1"/>
</dbReference>
<dbReference type="InterPro" id="IPR035906">
    <property type="entry name" value="MetI-like_sf"/>
</dbReference>
<accession>A0A7W5Z5J0</accession>
<comment type="similarity">
    <text evidence="9">Belongs to the binding-protein-dependent transport system permease family.</text>
</comment>
<name>A0A7W5Z5J0_9HYPH</name>
<dbReference type="GO" id="GO:0005886">
    <property type="term" value="C:plasma membrane"/>
    <property type="evidence" value="ECO:0007669"/>
    <property type="project" value="UniProtKB-SubCell"/>
</dbReference>
<protein>
    <submittedName>
        <fullName evidence="12">Peptide/nickel transport system permease protein</fullName>
    </submittedName>
</protein>
<proteinExistence type="inferred from homology"/>
<evidence type="ECO:0000256" key="7">
    <source>
        <dbReference type="ARBA" id="ARBA00022989"/>
    </source>
</evidence>
<dbReference type="AlphaFoldDB" id="A0A7W5Z5J0"/>
<feature type="transmembrane region" description="Helical" evidence="9">
    <location>
        <begin position="113"/>
        <end position="134"/>
    </location>
</feature>
<dbReference type="InterPro" id="IPR050366">
    <property type="entry name" value="BP-dependent_transpt_permease"/>
</dbReference>
<evidence type="ECO:0000259" key="11">
    <source>
        <dbReference type="PROSITE" id="PS50928"/>
    </source>
</evidence>
<dbReference type="GO" id="GO:0015031">
    <property type="term" value="P:protein transport"/>
    <property type="evidence" value="ECO:0007669"/>
    <property type="project" value="UniProtKB-KW"/>
</dbReference>
<keyword evidence="2 9" id="KW-0813">Transport</keyword>
<organism evidence="12 13">
    <name type="scientific">Pseudochelatococcus contaminans</name>
    <dbReference type="NCBI Taxonomy" id="1538103"/>
    <lineage>
        <taxon>Bacteria</taxon>
        <taxon>Pseudomonadati</taxon>
        <taxon>Pseudomonadota</taxon>
        <taxon>Alphaproteobacteria</taxon>
        <taxon>Hyphomicrobiales</taxon>
        <taxon>Chelatococcaceae</taxon>
        <taxon>Pseudochelatococcus</taxon>
    </lineage>
</organism>
<sequence length="310" mass="33424">MTQSLMTDTRLPKDTEPYVDDAHRQPARPLRDFLASLLSSKSGLVGAVLLAAIVLITLSADILPIADPQKRSLSTRYLPPVWLERGVIAHPLGTDGQGRDILARIIHGARSSVIVGVSAVLLSGILGLVLGLLAGLRGGVIDLVLMRLVDAILAIPAMLFMLVVALVVGSGIAPLIVVIALTNWVVYTRIVRAEVLRVKDLEFVAAARVSRVRVTTLILRHLLPNILPAVVVVATLNVGTVILTESSLSFLGFGIQPPQISWGQMLADGRQQLATSWWISTFPGIALTMTVFSIILLGDWLRDYLDPRLP</sequence>
<keyword evidence="7 9" id="KW-1133">Transmembrane helix</keyword>
<feature type="compositionally biased region" description="Basic and acidic residues" evidence="10">
    <location>
        <begin position="10"/>
        <end position="21"/>
    </location>
</feature>
<evidence type="ECO:0000256" key="2">
    <source>
        <dbReference type="ARBA" id="ARBA00022448"/>
    </source>
</evidence>
<keyword evidence="5" id="KW-0571">Peptide transport</keyword>
<dbReference type="GO" id="GO:0015833">
    <property type="term" value="P:peptide transport"/>
    <property type="evidence" value="ECO:0007669"/>
    <property type="project" value="UniProtKB-KW"/>
</dbReference>
<reference evidence="12 13" key="1">
    <citation type="submission" date="2020-08" db="EMBL/GenBank/DDBJ databases">
        <title>Genomic Encyclopedia of Type Strains, Phase IV (KMG-IV): sequencing the most valuable type-strain genomes for metagenomic binning, comparative biology and taxonomic classification.</title>
        <authorList>
            <person name="Goeker M."/>
        </authorList>
    </citation>
    <scope>NUCLEOTIDE SEQUENCE [LARGE SCALE GENOMIC DNA]</scope>
    <source>
        <strain evidence="12 13">DSM 28760</strain>
    </source>
</reference>
<evidence type="ECO:0000256" key="6">
    <source>
        <dbReference type="ARBA" id="ARBA00022927"/>
    </source>
</evidence>
<keyword evidence="3" id="KW-1003">Cell membrane</keyword>
<evidence type="ECO:0000313" key="12">
    <source>
        <dbReference type="EMBL" id="MBB3810508.1"/>
    </source>
</evidence>
<evidence type="ECO:0000256" key="1">
    <source>
        <dbReference type="ARBA" id="ARBA00004651"/>
    </source>
</evidence>
<keyword evidence="13" id="KW-1185">Reference proteome</keyword>
<comment type="caution">
    <text evidence="12">The sequence shown here is derived from an EMBL/GenBank/DDBJ whole genome shotgun (WGS) entry which is preliminary data.</text>
</comment>
<dbReference type="Proteomes" id="UP000537592">
    <property type="component" value="Unassembled WGS sequence"/>
</dbReference>
<gene>
    <name evidence="12" type="ORF">FHS81_002609</name>
</gene>
<evidence type="ECO:0000256" key="4">
    <source>
        <dbReference type="ARBA" id="ARBA00022692"/>
    </source>
</evidence>
<keyword evidence="8 9" id="KW-0472">Membrane</keyword>
<dbReference type="PANTHER" id="PTHR43386">
    <property type="entry name" value="OLIGOPEPTIDE TRANSPORT SYSTEM PERMEASE PROTEIN APPC"/>
    <property type="match status" value="1"/>
</dbReference>
<dbReference type="CDD" id="cd06261">
    <property type="entry name" value="TM_PBP2"/>
    <property type="match status" value="1"/>
</dbReference>